<dbReference type="PROSITE" id="PS00041">
    <property type="entry name" value="HTH_ARAC_FAMILY_1"/>
    <property type="match status" value="1"/>
</dbReference>
<dbReference type="PANTHER" id="PTHR47893">
    <property type="entry name" value="REGULATORY PROTEIN PCHR"/>
    <property type="match status" value="1"/>
</dbReference>
<dbReference type="Pfam" id="PF12833">
    <property type="entry name" value="HTH_18"/>
    <property type="match status" value="1"/>
</dbReference>
<dbReference type="PANTHER" id="PTHR47893:SF1">
    <property type="entry name" value="REGULATORY PROTEIN PCHR"/>
    <property type="match status" value="1"/>
</dbReference>
<gene>
    <name evidence="5" type="ORF">GCM10022268_11260</name>
</gene>
<dbReference type="RefSeq" id="WP_344692394.1">
    <property type="nucleotide sequence ID" value="NZ_BAABBF010000002.1"/>
</dbReference>
<dbReference type="PROSITE" id="PS01124">
    <property type="entry name" value="HTH_ARAC_FAMILY_2"/>
    <property type="match status" value="1"/>
</dbReference>
<evidence type="ECO:0000256" key="1">
    <source>
        <dbReference type="ARBA" id="ARBA00023015"/>
    </source>
</evidence>
<name>A0ABP7DHK2_9SPHN</name>
<proteinExistence type="predicted"/>
<evidence type="ECO:0000259" key="4">
    <source>
        <dbReference type="PROSITE" id="PS01124"/>
    </source>
</evidence>
<dbReference type="InterPro" id="IPR018060">
    <property type="entry name" value="HTH_AraC"/>
</dbReference>
<dbReference type="EMBL" id="BAABBF010000002">
    <property type="protein sequence ID" value="GAA3703369.1"/>
    <property type="molecule type" value="Genomic_DNA"/>
</dbReference>
<dbReference type="Gene3D" id="1.10.10.60">
    <property type="entry name" value="Homeodomain-like"/>
    <property type="match status" value="2"/>
</dbReference>
<reference evidence="6" key="1">
    <citation type="journal article" date="2019" name="Int. J. Syst. Evol. Microbiol.">
        <title>The Global Catalogue of Microorganisms (GCM) 10K type strain sequencing project: providing services to taxonomists for standard genome sequencing and annotation.</title>
        <authorList>
            <consortium name="The Broad Institute Genomics Platform"/>
            <consortium name="The Broad Institute Genome Sequencing Center for Infectious Disease"/>
            <person name="Wu L."/>
            <person name="Ma J."/>
        </authorList>
    </citation>
    <scope>NUCLEOTIDE SEQUENCE [LARGE SCALE GENOMIC DNA]</scope>
    <source>
        <strain evidence="6">JCM 17498</strain>
    </source>
</reference>
<dbReference type="InterPro" id="IPR053142">
    <property type="entry name" value="PchR_regulatory_protein"/>
</dbReference>
<dbReference type="SMART" id="SM00342">
    <property type="entry name" value="HTH_ARAC"/>
    <property type="match status" value="1"/>
</dbReference>
<comment type="caution">
    <text evidence="5">The sequence shown here is derived from an EMBL/GenBank/DDBJ whole genome shotgun (WGS) entry which is preliminary data.</text>
</comment>
<dbReference type="SUPFAM" id="SSF46689">
    <property type="entry name" value="Homeodomain-like"/>
    <property type="match status" value="2"/>
</dbReference>
<dbReference type="Proteomes" id="UP001500523">
    <property type="component" value="Unassembled WGS sequence"/>
</dbReference>
<dbReference type="InterPro" id="IPR018062">
    <property type="entry name" value="HTH_AraC-typ_CS"/>
</dbReference>
<keyword evidence="2" id="KW-0238">DNA-binding</keyword>
<keyword evidence="3" id="KW-0804">Transcription</keyword>
<protein>
    <recommendedName>
        <fullName evidence="4">HTH araC/xylS-type domain-containing protein</fullName>
    </recommendedName>
</protein>
<keyword evidence="6" id="KW-1185">Reference proteome</keyword>
<evidence type="ECO:0000313" key="6">
    <source>
        <dbReference type="Proteomes" id="UP001500523"/>
    </source>
</evidence>
<evidence type="ECO:0000256" key="3">
    <source>
        <dbReference type="ARBA" id="ARBA00023163"/>
    </source>
</evidence>
<keyword evidence="1" id="KW-0805">Transcription regulation</keyword>
<dbReference type="InterPro" id="IPR009057">
    <property type="entry name" value="Homeodomain-like_sf"/>
</dbReference>
<evidence type="ECO:0000313" key="5">
    <source>
        <dbReference type="EMBL" id="GAA3703369.1"/>
    </source>
</evidence>
<evidence type="ECO:0000256" key="2">
    <source>
        <dbReference type="ARBA" id="ARBA00023125"/>
    </source>
</evidence>
<feature type="domain" description="HTH araC/xylS-type" evidence="4">
    <location>
        <begin position="152"/>
        <end position="250"/>
    </location>
</feature>
<sequence length="254" mass="27436">MTPKERMPRERINVSPEMLSFVGSGPIVCDVLPTDAMVFGFHFNEGSPTFHYGRALVDAADAPVVLVVASHACRRIFGSLPEAGSVWHLPADLALLALSLHECAIPEPARATLRLAKSIELLCGIFASFADGSLIAADGVGDLSERDSARLAAARRLVDERWQEKLTLDGIARACGLNRAKLTRGFREAFGSTVADAIADRRLQGARRLLIATDLPVSSIGYRCGYSNNASFTRAFSRRFGMAPTHLRQLEAAA</sequence>
<dbReference type="PRINTS" id="PR00032">
    <property type="entry name" value="HTHARAC"/>
</dbReference>
<organism evidence="5 6">
    <name type="scientific">Sphingomonas cynarae</name>
    <dbReference type="NCBI Taxonomy" id="930197"/>
    <lineage>
        <taxon>Bacteria</taxon>
        <taxon>Pseudomonadati</taxon>
        <taxon>Pseudomonadota</taxon>
        <taxon>Alphaproteobacteria</taxon>
        <taxon>Sphingomonadales</taxon>
        <taxon>Sphingomonadaceae</taxon>
        <taxon>Sphingomonas</taxon>
    </lineage>
</organism>
<accession>A0ABP7DHK2</accession>
<dbReference type="InterPro" id="IPR020449">
    <property type="entry name" value="Tscrpt_reg_AraC-type_HTH"/>
</dbReference>